<gene>
    <name evidence="10" type="ordered locus">LILAB_28390</name>
</gene>
<sequence length="813" mass="86271">MNSLGVMLEEARQSWRGLLRRPGYFVLAVLTLALGVATVTIAFSLLHQALLKPLPFPKPDRLVTLGIIVEQDQNIAAPRYYPLLKAMRSVESAGILMGWTTNTNIAFGDQAEVVTALRADRGFVETLGLPPALGRNFNSDEDRPNGPEAVILGHEFWRTRLGADASVVGRSLQIEGRAVQVVGVLPEAFRWPERFDLIMSLQPDPVSRDLSTNQIVVARLKPDATVEGAAAETRVVLSAMLADSGGATERQQEYLRKNPPSALPLATSVFARRSGDTLWLFLGAAACVLVIAAINLASLMLLRALARTHDGAVRAALGATLWRLGLPALAEGALVGLVGAVAGLGLAWVGLRLLGGLVPSEWLRGEAVALDGASLAFALAAGLATAVIAATLGVLRSHHVDLARELSGGGRGGLSRQSGRLGRVLVVAQIAVAVVLLLGAALFMRSLQELESVPMGFQSRSVTTFTLAPVKERYVEAGDAIEQTRRILERLRAFPGVENVGASTNLPTGSQLNYSMVLPDQRTITGQYRLISPGFLETFSIPVLAGRGFDDRDDAGSERVCLVSAGFARAYLDGEPLGKTVTLPMDEGPNIAMRVVGVVGDMRQFGPGEPMPPTLYAPLAQIPPPIWALLREFGPLSYGVRLRSTTVGMNERELRSAILEVAPLQPISNLQPMETIVASTTSAQRLNLLLVGLFAGLALLLASVGLYAVMAVAVASRRHEFGVRAALGAPQSRILRDVLREAGWQIGLGLVIGLALAMAFSRLVQSFLFGISVADPLAVVAVLAVLALAGLAASLVPAVRAARVDPIQALRSE</sequence>
<evidence type="ECO:0000256" key="4">
    <source>
        <dbReference type="ARBA" id="ARBA00022989"/>
    </source>
</evidence>
<evidence type="ECO:0000313" key="11">
    <source>
        <dbReference type="Proteomes" id="UP000000488"/>
    </source>
</evidence>
<dbReference type="Pfam" id="PF02687">
    <property type="entry name" value="FtsX"/>
    <property type="match status" value="2"/>
</dbReference>
<feature type="transmembrane region" description="Helical" evidence="7">
    <location>
        <begin position="278"/>
        <end position="302"/>
    </location>
</feature>
<evidence type="ECO:0000256" key="5">
    <source>
        <dbReference type="ARBA" id="ARBA00023136"/>
    </source>
</evidence>
<evidence type="ECO:0000256" key="1">
    <source>
        <dbReference type="ARBA" id="ARBA00004651"/>
    </source>
</evidence>
<dbReference type="GO" id="GO:0022857">
    <property type="term" value="F:transmembrane transporter activity"/>
    <property type="evidence" value="ECO:0007669"/>
    <property type="project" value="TreeGrafter"/>
</dbReference>
<organism evidence="10 11">
    <name type="scientific">Myxococcus fulvus (strain ATCC BAA-855 / HW-1)</name>
    <dbReference type="NCBI Taxonomy" id="483219"/>
    <lineage>
        <taxon>Bacteria</taxon>
        <taxon>Pseudomonadati</taxon>
        <taxon>Myxococcota</taxon>
        <taxon>Myxococcia</taxon>
        <taxon>Myxococcales</taxon>
        <taxon>Cystobacterineae</taxon>
        <taxon>Myxococcaceae</taxon>
        <taxon>Myxococcus</taxon>
    </lineage>
</organism>
<evidence type="ECO:0000256" key="6">
    <source>
        <dbReference type="ARBA" id="ARBA00038076"/>
    </source>
</evidence>
<keyword evidence="5 7" id="KW-0472">Membrane</keyword>
<feature type="transmembrane region" description="Helical" evidence="7">
    <location>
        <begin position="776"/>
        <end position="799"/>
    </location>
</feature>
<dbReference type="GO" id="GO:0005886">
    <property type="term" value="C:plasma membrane"/>
    <property type="evidence" value="ECO:0007669"/>
    <property type="project" value="UniProtKB-SubCell"/>
</dbReference>
<dbReference type="KEGG" id="mfu:LILAB_28390"/>
<dbReference type="NCBIfam" id="TIGR03434">
    <property type="entry name" value="ADOP"/>
    <property type="match status" value="1"/>
</dbReference>
<dbReference type="STRING" id="483219.LILAB_28390"/>
<dbReference type="InterPro" id="IPR017800">
    <property type="entry name" value="ADOP"/>
</dbReference>
<evidence type="ECO:0000256" key="2">
    <source>
        <dbReference type="ARBA" id="ARBA00022475"/>
    </source>
</evidence>
<feature type="domain" description="ABC3 transporter permease C-terminal" evidence="8">
    <location>
        <begin position="284"/>
        <end position="396"/>
    </location>
</feature>
<dbReference type="PANTHER" id="PTHR30572">
    <property type="entry name" value="MEMBRANE COMPONENT OF TRANSPORTER-RELATED"/>
    <property type="match status" value="1"/>
</dbReference>
<dbReference type="AlphaFoldDB" id="F8CIW4"/>
<reference evidence="10 11" key="1">
    <citation type="journal article" date="2011" name="J. Bacteriol.">
        <title>Genome sequence of the halotolerant marine bacterium Myxococcus fulvus HW-1.</title>
        <authorList>
            <person name="Li Z.F."/>
            <person name="Li X."/>
            <person name="Liu H."/>
            <person name="Liu X."/>
            <person name="Han K."/>
            <person name="Wu Z.H."/>
            <person name="Hu W."/>
            <person name="Li F.F."/>
            <person name="Li Y.Z."/>
        </authorList>
    </citation>
    <scope>NUCLEOTIDE SEQUENCE [LARGE SCALE GENOMIC DNA]</scope>
    <source>
        <strain evidence="11">ATCC BAA-855 / HW-1</strain>
    </source>
</reference>
<feature type="transmembrane region" description="Helical" evidence="7">
    <location>
        <begin position="742"/>
        <end position="764"/>
    </location>
</feature>
<comment type="similarity">
    <text evidence="6">Belongs to the ABC-4 integral membrane protein family.</text>
</comment>
<accession>F8CIW4</accession>
<evidence type="ECO:0000259" key="9">
    <source>
        <dbReference type="Pfam" id="PF12704"/>
    </source>
</evidence>
<feature type="domain" description="MacB-like periplasmic core" evidence="9">
    <location>
        <begin position="429"/>
        <end position="622"/>
    </location>
</feature>
<dbReference type="HOGENOM" id="CLU_009433_1_0_7"/>
<feature type="transmembrane region" description="Helical" evidence="7">
    <location>
        <begin position="688"/>
        <end position="714"/>
    </location>
</feature>
<dbReference type="PANTHER" id="PTHR30572:SF4">
    <property type="entry name" value="ABC TRANSPORTER PERMEASE YTRF"/>
    <property type="match status" value="1"/>
</dbReference>
<feature type="transmembrane region" description="Helical" evidence="7">
    <location>
        <begin position="333"/>
        <end position="355"/>
    </location>
</feature>
<keyword evidence="2" id="KW-1003">Cell membrane</keyword>
<evidence type="ECO:0000313" key="10">
    <source>
        <dbReference type="EMBL" id="AEI67563.1"/>
    </source>
</evidence>
<dbReference type="InterPro" id="IPR050250">
    <property type="entry name" value="Macrolide_Exporter_MacB"/>
</dbReference>
<feature type="domain" description="ABC3 transporter permease C-terminal" evidence="8">
    <location>
        <begin position="693"/>
        <end position="806"/>
    </location>
</feature>
<feature type="domain" description="MacB-like periplasmic core" evidence="9">
    <location>
        <begin position="26"/>
        <end position="233"/>
    </location>
</feature>
<dbReference type="eggNOG" id="COG0577">
    <property type="taxonomic scope" value="Bacteria"/>
</dbReference>
<feature type="transmembrane region" description="Helical" evidence="7">
    <location>
        <begin position="24"/>
        <end position="46"/>
    </location>
</feature>
<dbReference type="Proteomes" id="UP000000488">
    <property type="component" value="Chromosome"/>
</dbReference>
<feature type="transmembrane region" description="Helical" evidence="7">
    <location>
        <begin position="375"/>
        <end position="395"/>
    </location>
</feature>
<keyword evidence="4 7" id="KW-1133">Transmembrane helix</keyword>
<dbReference type="InterPro" id="IPR003838">
    <property type="entry name" value="ABC3_permease_C"/>
</dbReference>
<dbReference type="InterPro" id="IPR025857">
    <property type="entry name" value="MacB_PCD"/>
</dbReference>
<feature type="transmembrane region" description="Helical" evidence="7">
    <location>
        <begin position="424"/>
        <end position="444"/>
    </location>
</feature>
<keyword evidence="3 7" id="KW-0812">Transmembrane</keyword>
<protein>
    <submittedName>
        <fullName evidence="10">Permease</fullName>
    </submittedName>
</protein>
<proteinExistence type="inferred from homology"/>
<evidence type="ECO:0000256" key="7">
    <source>
        <dbReference type="SAM" id="Phobius"/>
    </source>
</evidence>
<evidence type="ECO:0000259" key="8">
    <source>
        <dbReference type="Pfam" id="PF02687"/>
    </source>
</evidence>
<evidence type="ECO:0000256" key="3">
    <source>
        <dbReference type="ARBA" id="ARBA00022692"/>
    </source>
</evidence>
<name>F8CIW4_MYXFH</name>
<comment type="subcellular location">
    <subcellularLocation>
        <location evidence="1">Cell membrane</location>
        <topology evidence="1">Multi-pass membrane protein</topology>
    </subcellularLocation>
</comment>
<dbReference type="Pfam" id="PF12704">
    <property type="entry name" value="MacB_PCD"/>
    <property type="match status" value="2"/>
</dbReference>
<dbReference type="EMBL" id="CP002830">
    <property type="protein sequence ID" value="AEI67563.1"/>
    <property type="molecule type" value="Genomic_DNA"/>
</dbReference>